<feature type="region of interest" description="Disordered" evidence="1">
    <location>
        <begin position="1"/>
        <end position="26"/>
    </location>
</feature>
<sequence>MSCQSNSEQQQEEAAKPITGNYQSVNKDGTIKHHSYYLSLSEDSTAQLITDTQNFKPEIQERGTWKTTGSNITLDLRGIGQKSERIITLEKVQDHLVIKNIDKNDTTVVTLKKTDQLPPSEKELIMWIHPEKKDCVGVGPMKCIQVQYGMEEPVEGEWLLFYSAIEGFDITEGKIAQLKVKRVTRENVPQDASKYQYTLMEKIQEQDLKD</sequence>
<dbReference type="EMBL" id="BAABJX010000032">
    <property type="protein sequence ID" value="GAA4835063.1"/>
    <property type="molecule type" value="Genomic_DNA"/>
</dbReference>
<protein>
    <recommendedName>
        <fullName evidence="2">DUF4377 domain-containing protein</fullName>
    </recommendedName>
</protein>
<proteinExistence type="predicted"/>
<feature type="domain" description="DUF4377" evidence="2">
    <location>
        <begin position="127"/>
        <end position="204"/>
    </location>
</feature>
<gene>
    <name evidence="3" type="ORF">GCM10023331_20310</name>
</gene>
<evidence type="ECO:0000313" key="4">
    <source>
        <dbReference type="Proteomes" id="UP001500298"/>
    </source>
</evidence>
<organism evidence="3 4">
    <name type="scientific">Algivirga pacifica</name>
    <dbReference type="NCBI Taxonomy" id="1162670"/>
    <lineage>
        <taxon>Bacteria</taxon>
        <taxon>Pseudomonadati</taxon>
        <taxon>Bacteroidota</taxon>
        <taxon>Cytophagia</taxon>
        <taxon>Cytophagales</taxon>
        <taxon>Flammeovirgaceae</taxon>
        <taxon>Algivirga</taxon>
    </lineage>
</organism>
<reference evidence="4" key="1">
    <citation type="journal article" date="2019" name="Int. J. Syst. Evol. Microbiol.">
        <title>The Global Catalogue of Microorganisms (GCM) 10K type strain sequencing project: providing services to taxonomists for standard genome sequencing and annotation.</title>
        <authorList>
            <consortium name="The Broad Institute Genomics Platform"/>
            <consortium name="The Broad Institute Genome Sequencing Center for Infectious Disease"/>
            <person name="Wu L."/>
            <person name="Ma J."/>
        </authorList>
    </citation>
    <scope>NUCLEOTIDE SEQUENCE [LARGE SCALE GENOMIC DNA]</scope>
    <source>
        <strain evidence="4">JCM 18326</strain>
    </source>
</reference>
<evidence type="ECO:0000259" key="2">
    <source>
        <dbReference type="Pfam" id="PF14302"/>
    </source>
</evidence>
<dbReference type="InterPro" id="IPR025485">
    <property type="entry name" value="DUF4377"/>
</dbReference>
<name>A0ABP9D9A0_9BACT</name>
<keyword evidence="4" id="KW-1185">Reference proteome</keyword>
<evidence type="ECO:0000313" key="3">
    <source>
        <dbReference type="EMBL" id="GAA4835063.1"/>
    </source>
</evidence>
<dbReference type="Pfam" id="PF14302">
    <property type="entry name" value="DUF4377"/>
    <property type="match status" value="1"/>
</dbReference>
<comment type="caution">
    <text evidence="3">The sequence shown here is derived from an EMBL/GenBank/DDBJ whole genome shotgun (WGS) entry which is preliminary data.</text>
</comment>
<dbReference type="Proteomes" id="UP001500298">
    <property type="component" value="Unassembled WGS sequence"/>
</dbReference>
<evidence type="ECO:0000256" key="1">
    <source>
        <dbReference type="SAM" id="MobiDB-lite"/>
    </source>
</evidence>
<accession>A0ABP9D9A0</accession>